<protein>
    <submittedName>
        <fullName evidence="2">Uncharacterized protein</fullName>
    </submittedName>
</protein>
<evidence type="ECO:0000313" key="3">
    <source>
        <dbReference type="Proteomes" id="UP000594262"/>
    </source>
</evidence>
<dbReference type="GeneID" id="136800614"/>
<evidence type="ECO:0000313" key="2">
    <source>
        <dbReference type="EnsemblMetazoa" id="CLYHEMP001458.1"/>
    </source>
</evidence>
<keyword evidence="3" id="KW-1185">Reference proteome</keyword>
<dbReference type="RefSeq" id="XP_066913361.1">
    <property type="nucleotide sequence ID" value="XM_067057260.1"/>
</dbReference>
<keyword evidence="1" id="KW-0732">Signal</keyword>
<dbReference type="AlphaFoldDB" id="A0A7M5UIC0"/>
<organism evidence="2 3">
    <name type="scientific">Clytia hemisphaerica</name>
    <dbReference type="NCBI Taxonomy" id="252671"/>
    <lineage>
        <taxon>Eukaryota</taxon>
        <taxon>Metazoa</taxon>
        <taxon>Cnidaria</taxon>
        <taxon>Hydrozoa</taxon>
        <taxon>Hydroidolina</taxon>
        <taxon>Leptothecata</taxon>
        <taxon>Obeliida</taxon>
        <taxon>Clytiidae</taxon>
        <taxon>Clytia</taxon>
    </lineage>
</organism>
<feature type="signal peptide" evidence="1">
    <location>
        <begin position="1"/>
        <end position="16"/>
    </location>
</feature>
<evidence type="ECO:0000256" key="1">
    <source>
        <dbReference type="SAM" id="SignalP"/>
    </source>
</evidence>
<proteinExistence type="predicted"/>
<name>A0A7M5UIC0_9CNID</name>
<accession>A0A7M5UIC0</accession>
<dbReference type="EnsemblMetazoa" id="CLYHEMT001458.1">
    <property type="protein sequence ID" value="CLYHEMP001458.1"/>
    <property type="gene ID" value="CLYHEMG001458"/>
</dbReference>
<sequence length="184" mass="20445">MKTLFLLAAMLATAFAFGPMTVPLITKTTTPPIDCDGHPSPFTLQFCEYKPNKLFKHPNHPRWFISCGGTEGNIGGTCQRCDPHHELELNEDCQMCLYPGEKCPKKLPPPVEWYCPDDGCPFCPSGDGSKLVNGGYTFHRNPRNFCQCVWGSPKCMPCPCGQIFNRQKGCCVNHKNGRACPSQN</sequence>
<feature type="chain" id="PRO_5029640742" evidence="1">
    <location>
        <begin position="17"/>
        <end position="184"/>
    </location>
</feature>
<dbReference type="Proteomes" id="UP000594262">
    <property type="component" value="Unplaced"/>
</dbReference>
<reference evidence="2" key="1">
    <citation type="submission" date="2021-01" db="UniProtKB">
        <authorList>
            <consortium name="EnsemblMetazoa"/>
        </authorList>
    </citation>
    <scope>IDENTIFICATION</scope>
</reference>